<dbReference type="PANTHER" id="PTHR37984:SF8">
    <property type="entry name" value="CCHC-TYPE DOMAIN-CONTAINING PROTEIN"/>
    <property type="match status" value="1"/>
</dbReference>
<dbReference type="EMBL" id="JAINUG010000857">
    <property type="protein sequence ID" value="KAJ8361865.1"/>
    <property type="molecule type" value="Genomic_DNA"/>
</dbReference>
<dbReference type="EC" id="3.1.26.4" evidence="2"/>
<reference evidence="6" key="1">
    <citation type="journal article" date="2023" name="Science">
        <title>Genome structures resolve the early diversification of teleost fishes.</title>
        <authorList>
            <person name="Parey E."/>
            <person name="Louis A."/>
            <person name="Montfort J."/>
            <person name="Bouchez O."/>
            <person name="Roques C."/>
            <person name="Iampietro C."/>
            <person name="Lluch J."/>
            <person name="Castinel A."/>
            <person name="Donnadieu C."/>
            <person name="Desvignes T."/>
            <person name="Floi Bucao C."/>
            <person name="Jouanno E."/>
            <person name="Wen M."/>
            <person name="Mejri S."/>
            <person name="Dirks R."/>
            <person name="Jansen H."/>
            <person name="Henkel C."/>
            <person name="Chen W.J."/>
            <person name="Zahm M."/>
            <person name="Cabau C."/>
            <person name="Klopp C."/>
            <person name="Thompson A.W."/>
            <person name="Robinson-Rechavi M."/>
            <person name="Braasch I."/>
            <person name="Lecointre G."/>
            <person name="Bobe J."/>
            <person name="Postlethwait J.H."/>
            <person name="Berthelot C."/>
            <person name="Roest Crollius H."/>
            <person name="Guiguen Y."/>
        </authorList>
    </citation>
    <scope>NUCLEOTIDE SEQUENCE</scope>
    <source>
        <strain evidence="6">NC1722</strain>
    </source>
</reference>
<dbReference type="Gene3D" id="3.10.10.10">
    <property type="entry name" value="HIV Type 1 Reverse Transcriptase, subunit A, domain 1"/>
    <property type="match status" value="1"/>
</dbReference>
<comment type="caution">
    <text evidence="6">The sequence shown here is derived from an EMBL/GenBank/DDBJ whole genome shotgun (WGS) entry which is preliminary data.</text>
</comment>
<feature type="compositionally biased region" description="Low complexity" evidence="4">
    <location>
        <begin position="775"/>
        <end position="798"/>
    </location>
</feature>
<dbReference type="Pfam" id="PF00665">
    <property type="entry name" value="rve"/>
    <property type="match status" value="1"/>
</dbReference>
<dbReference type="InterPro" id="IPR043128">
    <property type="entry name" value="Rev_trsase/Diguanyl_cyclase"/>
</dbReference>
<dbReference type="InterPro" id="IPR001584">
    <property type="entry name" value="Integrase_cat-core"/>
</dbReference>
<dbReference type="Pfam" id="PF17921">
    <property type="entry name" value="Integrase_H2C2"/>
    <property type="match status" value="1"/>
</dbReference>
<evidence type="ECO:0000256" key="3">
    <source>
        <dbReference type="ARBA" id="ARBA00039658"/>
    </source>
</evidence>
<dbReference type="Gene3D" id="1.10.340.70">
    <property type="match status" value="1"/>
</dbReference>
<comment type="similarity">
    <text evidence="1">Belongs to the beta type-B retroviral polymerase family. HERV class-II K(HML-2) pol subfamily.</text>
</comment>
<protein>
    <recommendedName>
        <fullName evidence="3">Gypsy retrotransposon integrase-like protein 1</fullName>
        <ecNumber evidence="2">3.1.26.4</ecNumber>
    </recommendedName>
</protein>
<organism evidence="6 7">
    <name type="scientific">Aldrovandia affinis</name>
    <dbReference type="NCBI Taxonomy" id="143900"/>
    <lineage>
        <taxon>Eukaryota</taxon>
        <taxon>Metazoa</taxon>
        <taxon>Chordata</taxon>
        <taxon>Craniata</taxon>
        <taxon>Vertebrata</taxon>
        <taxon>Euteleostomi</taxon>
        <taxon>Actinopterygii</taxon>
        <taxon>Neopterygii</taxon>
        <taxon>Teleostei</taxon>
        <taxon>Notacanthiformes</taxon>
        <taxon>Halosauridae</taxon>
        <taxon>Aldrovandia</taxon>
    </lineage>
</organism>
<gene>
    <name evidence="6" type="ORF">AAFF_G00416060</name>
</gene>
<evidence type="ECO:0000256" key="4">
    <source>
        <dbReference type="SAM" id="MobiDB-lite"/>
    </source>
</evidence>
<feature type="domain" description="Integrase catalytic" evidence="5">
    <location>
        <begin position="517"/>
        <end position="685"/>
    </location>
</feature>
<dbReference type="GO" id="GO:0015074">
    <property type="term" value="P:DNA integration"/>
    <property type="evidence" value="ECO:0007669"/>
    <property type="project" value="InterPro"/>
</dbReference>
<dbReference type="PANTHER" id="PTHR37984">
    <property type="entry name" value="PROTEIN CBG26694"/>
    <property type="match status" value="1"/>
</dbReference>
<evidence type="ECO:0000259" key="5">
    <source>
        <dbReference type="PROSITE" id="PS50994"/>
    </source>
</evidence>
<evidence type="ECO:0000256" key="1">
    <source>
        <dbReference type="ARBA" id="ARBA00010879"/>
    </source>
</evidence>
<evidence type="ECO:0000256" key="2">
    <source>
        <dbReference type="ARBA" id="ARBA00012180"/>
    </source>
</evidence>
<feature type="region of interest" description="Disordered" evidence="4">
    <location>
        <begin position="761"/>
        <end position="837"/>
    </location>
</feature>
<dbReference type="SUPFAM" id="SSF56672">
    <property type="entry name" value="DNA/RNA polymerases"/>
    <property type="match status" value="1"/>
</dbReference>
<dbReference type="Proteomes" id="UP001221898">
    <property type="component" value="Unassembled WGS sequence"/>
</dbReference>
<evidence type="ECO:0000313" key="7">
    <source>
        <dbReference type="Proteomes" id="UP001221898"/>
    </source>
</evidence>
<dbReference type="GO" id="GO:0004523">
    <property type="term" value="F:RNA-DNA hybrid ribonuclease activity"/>
    <property type="evidence" value="ECO:0007669"/>
    <property type="project" value="UniProtKB-EC"/>
</dbReference>
<sequence>MSFTGDWSVNWDIFRAEYEDYVLVTGTAEKDKKIQAATLRSVMGSECRHVYRHNLNLSVAAEQTDIRMRAMDMSTTSPPYTEAVHAVAKQHSRQNQWKQSNPPRTGDTGLVQFTIQDVLKVEHAQPGALTKEQLINKYRNVFNSPVESVPGEVHFDLDPNVPAVQSAPRNVPIAMKAAVKAQLDKYEADGHIAPVTDPTDWISNMCKLDYESSLMTTFWTPWGRKRWLKLPFGVSVAPEVYQRKQHELLAGLKGIEPIADDILVVGCGDTDKEAESDHDAKLVALMERCREVKLRLGLKKLQFKVAEVQFHGHILSSAGLKPDPEKSYDLRVIYKPGPEMFISDTLSRATAGCAGRGTVYQRHAICSLQQEQEDVQHVNQADYLNVSSQRLEQIRRHTDRDECLQALKNTVLVGWPDVKEEAPLIAREYWPFRDEISVQNGILFRGQKVIIPKSLRPEMLTRIHSSHIGGEACYRHAQETLYWPNMQTEIKDFVSTCSTCNVYAHNQQKETMLSHDLPTRPWQILSMDMFTHRQKDYLLIVDHYSDFWEIELLPDMSAETVIKRCKAQFARHGQPERVITDNGPQFTSQFTRFASEWEFEHVTSSPRHPKANGKAESAVKIAKNLLRKAAHDGDDPWKAILHWRNTPTENMGSSPAQRLMSRRLKTSIPATNKLLEPVVVVGVTEKLRHRKQLAKSFYDRSARDLPELEVGETVRMKPLPGDNTGRWRVGTCLRRVAPRSYLVDVDGSLYRRNRVDLRVAEPTARATHKTEGPEAAHAPEAASAPETAVEAPPTVTEPSPVRSTPKALSSPVGAPPSDGHTYTRVGRLSKPPLRFTM</sequence>
<name>A0AAD7VYL4_9TELE</name>
<evidence type="ECO:0000313" key="6">
    <source>
        <dbReference type="EMBL" id="KAJ8361865.1"/>
    </source>
</evidence>
<dbReference type="Gene3D" id="3.30.70.270">
    <property type="match status" value="1"/>
</dbReference>
<dbReference type="InterPro" id="IPR000477">
    <property type="entry name" value="RT_dom"/>
</dbReference>
<dbReference type="PROSITE" id="PS50994">
    <property type="entry name" value="INTEGRASE"/>
    <property type="match status" value="1"/>
</dbReference>
<dbReference type="FunFam" id="1.10.340.70:FF:000003">
    <property type="entry name" value="Protein CBG25708"/>
    <property type="match status" value="1"/>
</dbReference>
<dbReference type="Gene3D" id="3.30.420.10">
    <property type="entry name" value="Ribonuclease H-like superfamily/Ribonuclease H"/>
    <property type="match status" value="1"/>
</dbReference>
<dbReference type="AlphaFoldDB" id="A0AAD7VYL4"/>
<dbReference type="InterPro" id="IPR012337">
    <property type="entry name" value="RNaseH-like_sf"/>
</dbReference>
<dbReference type="InterPro" id="IPR043502">
    <property type="entry name" value="DNA/RNA_pol_sf"/>
</dbReference>
<dbReference type="SUPFAM" id="SSF53098">
    <property type="entry name" value="Ribonuclease H-like"/>
    <property type="match status" value="1"/>
</dbReference>
<dbReference type="GO" id="GO:0003676">
    <property type="term" value="F:nucleic acid binding"/>
    <property type="evidence" value="ECO:0007669"/>
    <property type="project" value="InterPro"/>
</dbReference>
<proteinExistence type="inferred from homology"/>
<dbReference type="Pfam" id="PF00078">
    <property type="entry name" value="RVT_1"/>
    <property type="match status" value="1"/>
</dbReference>
<dbReference type="InterPro" id="IPR041588">
    <property type="entry name" value="Integrase_H2C2"/>
</dbReference>
<dbReference type="InterPro" id="IPR036397">
    <property type="entry name" value="RNaseH_sf"/>
</dbReference>
<dbReference type="InterPro" id="IPR050951">
    <property type="entry name" value="Retrovirus_Pol_polyprotein"/>
</dbReference>
<dbReference type="FunFam" id="3.30.420.10:FF:000063">
    <property type="entry name" value="Retrovirus-related Pol polyprotein from transposon 297-like Protein"/>
    <property type="match status" value="1"/>
</dbReference>
<keyword evidence="7" id="KW-1185">Reference proteome</keyword>
<accession>A0AAD7VYL4</accession>